<feature type="transmembrane region" description="Helical" evidence="1">
    <location>
        <begin position="76"/>
        <end position="96"/>
    </location>
</feature>
<organism evidence="3 4">
    <name type="scientific">Dictyobacter kobayashii</name>
    <dbReference type="NCBI Taxonomy" id="2014872"/>
    <lineage>
        <taxon>Bacteria</taxon>
        <taxon>Bacillati</taxon>
        <taxon>Chloroflexota</taxon>
        <taxon>Ktedonobacteria</taxon>
        <taxon>Ktedonobacterales</taxon>
        <taxon>Dictyobacteraceae</taxon>
        <taxon>Dictyobacter</taxon>
    </lineage>
</organism>
<dbReference type="AlphaFoldDB" id="A0A402AMH3"/>
<keyword evidence="1" id="KW-0812">Transmembrane</keyword>
<dbReference type="OrthoDB" id="152660at2"/>
<evidence type="ECO:0000256" key="1">
    <source>
        <dbReference type="SAM" id="Phobius"/>
    </source>
</evidence>
<sequence length="252" mass="27597">MIATDQLSLLFIGCFLLGLLYLVITALFGNLGHHGQDAGHHVHHLHIEGAPHTGHGSAHHATHAERAEGNFSLFSILNPTSIVLFLIGFGFFGYAFHTTTNFRMSIILALACLSGVIVAALLLTMFSRMLGGSEAATVQDVSDRTGLLGKVSITIQENGLGEILYVSPGGMRKSIPARSIDGRRLERDQEVVVVNYQRGIAEVDTWDHFVNQEDSATMLQPEADDMATLRALLEEPNKNDSEYIMRNDTKKE</sequence>
<name>A0A402AMH3_9CHLR</name>
<dbReference type="Proteomes" id="UP000287188">
    <property type="component" value="Unassembled WGS sequence"/>
</dbReference>
<dbReference type="Gene3D" id="2.40.50.140">
    <property type="entry name" value="Nucleic acid-binding proteins"/>
    <property type="match status" value="1"/>
</dbReference>
<reference evidence="4" key="1">
    <citation type="submission" date="2018-12" db="EMBL/GenBank/DDBJ databases">
        <title>Tengunoibacter tsumagoiensis gen. nov., sp. nov., Dictyobacter kobayashii sp. nov., D. alpinus sp. nov., and D. joshuensis sp. nov. and description of Dictyobacteraceae fam. nov. within the order Ktedonobacterales isolated from Tengu-no-mugimeshi.</title>
        <authorList>
            <person name="Wang C.M."/>
            <person name="Zheng Y."/>
            <person name="Sakai Y."/>
            <person name="Toyoda A."/>
            <person name="Minakuchi Y."/>
            <person name="Abe K."/>
            <person name="Yokota A."/>
            <person name="Yabe S."/>
        </authorList>
    </citation>
    <scope>NUCLEOTIDE SEQUENCE [LARGE SCALE GENOMIC DNA]</scope>
    <source>
        <strain evidence="4">Uno11</strain>
    </source>
</reference>
<dbReference type="InterPro" id="IPR058653">
    <property type="entry name" value="NfeD2_TM"/>
</dbReference>
<keyword evidence="4" id="KW-1185">Reference proteome</keyword>
<keyword evidence="1" id="KW-1133">Transmembrane helix</keyword>
<feature type="transmembrane region" description="Helical" evidence="1">
    <location>
        <begin position="102"/>
        <end position="123"/>
    </location>
</feature>
<dbReference type="InterPro" id="IPR012340">
    <property type="entry name" value="NA-bd_OB-fold"/>
</dbReference>
<proteinExistence type="predicted"/>
<feature type="domain" description="Membrane protein NfeD2 N-terminal transmembrane" evidence="2">
    <location>
        <begin position="68"/>
        <end position="126"/>
    </location>
</feature>
<evidence type="ECO:0000313" key="3">
    <source>
        <dbReference type="EMBL" id="GCE20282.1"/>
    </source>
</evidence>
<evidence type="ECO:0000313" key="4">
    <source>
        <dbReference type="Proteomes" id="UP000287188"/>
    </source>
</evidence>
<evidence type="ECO:0000259" key="2">
    <source>
        <dbReference type="Pfam" id="PF25842"/>
    </source>
</evidence>
<keyword evidence="1" id="KW-0472">Membrane</keyword>
<dbReference type="RefSeq" id="WP_126551982.1">
    <property type="nucleotide sequence ID" value="NZ_BIFS01000001.1"/>
</dbReference>
<accession>A0A402AMH3</accession>
<gene>
    <name evidence="3" type="ORF">KDK_40820</name>
</gene>
<dbReference type="Pfam" id="PF25842">
    <property type="entry name" value="NfeD_TM"/>
    <property type="match status" value="1"/>
</dbReference>
<feature type="transmembrane region" description="Helical" evidence="1">
    <location>
        <begin position="6"/>
        <end position="28"/>
    </location>
</feature>
<dbReference type="EMBL" id="BIFS01000001">
    <property type="protein sequence ID" value="GCE20282.1"/>
    <property type="molecule type" value="Genomic_DNA"/>
</dbReference>
<comment type="caution">
    <text evidence="3">The sequence shown here is derived from an EMBL/GenBank/DDBJ whole genome shotgun (WGS) entry which is preliminary data.</text>
</comment>
<protein>
    <recommendedName>
        <fullName evidence="2">Membrane protein NfeD2 N-terminal transmembrane domain-containing protein</fullName>
    </recommendedName>
</protein>